<dbReference type="InterPro" id="IPR012902">
    <property type="entry name" value="N_methyl_site"/>
</dbReference>
<keyword evidence="1" id="KW-0812">Transmembrane</keyword>
<dbReference type="RefSeq" id="WP_011281456.1">
    <property type="nucleotide sequence ID" value="NC_007205.1"/>
</dbReference>
<dbReference type="InterPro" id="IPR045584">
    <property type="entry name" value="Pilin-like"/>
</dbReference>
<sequence length="241" mass="27270">MRVQDEKIKGFNVLELIVVVVLIGVISAIGYPNFSEWRKDRETRSAVLSIKSLIEGINSQVQRGQYAFVQVHILEEVNGAERNLIVTSKGMKPEKLASLLNDGTSDWWAKIGDRCNITDDAYWDDDPDQGADNVEVRQITYDNMATSWEGDDGAICFSKNEKWYSGAGKLQSSLPEEGDVARSIDNTLFICRRTNDRSSCDVDSDGTPASEHDHLYVIEWSRFGNVILEKWDTRNSDWVKQ</sequence>
<accession>Q4FPJ2</accession>
<gene>
    <name evidence="2" type="ordered locus">SAR11_0073</name>
</gene>
<dbReference type="AlphaFoldDB" id="Q4FPJ2"/>
<dbReference type="Proteomes" id="UP000002528">
    <property type="component" value="Chromosome"/>
</dbReference>
<dbReference type="OrthoDB" id="7159573at2"/>
<keyword evidence="1" id="KW-1133">Transmembrane helix</keyword>
<dbReference type="GeneID" id="66294576"/>
<name>Q4FPJ2_PELUB</name>
<dbReference type="Gene3D" id="3.30.700.10">
    <property type="entry name" value="Glycoprotein, Type 4 Pilin"/>
    <property type="match status" value="1"/>
</dbReference>
<protein>
    <submittedName>
        <fullName evidence="2">Possible pilin protein similar to PilU</fullName>
    </submittedName>
</protein>
<dbReference type="eggNOG" id="COG4970">
    <property type="taxonomic scope" value="Bacteria"/>
</dbReference>
<dbReference type="SUPFAM" id="SSF54523">
    <property type="entry name" value="Pili subunits"/>
    <property type="match status" value="1"/>
</dbReference>
<feature type="transmembrane region" description="Helical" evidence="1">
    <location>
        <begin position="12"/>
        <end position="31"/>
    </location>
</feature>
<dbReference type="KEGG" id="pub:SAR11_0073"/>
<organism evidence="2 3">
    <name type="scientific">Pelagibacter ubique (strain HTCC1062)</name>
    <dbReference type="NCBI Taxonomy" id="335992"/>
    <lineage>
        <taxon>Bacteria</taxon>
        <taxon>Pseudomonadati</taxon>
        <taxon>Pseudomonadota</taxon>
        <taxon>Alphaproteobacteria</taxon>
        <taxon>Candidatus Pelagibacterales</taxon>
        <taxon>Candidatus Pelagibacteraceae</taxon>
        <taxon>Candidatus Pelagibacter</taxon>
    </lineage>
</organism>
<dbReference type="STRING" id="335992.SAR11_0073"/>
<keyword evidence="3" id="KW-1185">Reference proteome</keyword>
<reference evidence="2 3" key="1">
    <citation type="journal article" date="2005" name="Science">
        <title>Genome streamlining in a cosmopolitan oceanic bacterium.</title>
        <authorList>
            <person name="Giovannoni S.J."/>
            <person name="Tripp H.J."/>
            <person name="Givan S."/>
            <person name="Podar M."/>
            <person name="Vergin K.L."/>
            <person name="Baptista D."/>
            <person name="Bibbs L."/>
            <person name="Eads J."/>
            <person name="Richardson T.H."/>
            <person name="Noordewier M."/>
            <person name="Rappe M.S."/>
            <person name="Short J.M."/>
            <person name="Carrington J.C."/>
            <person name="Mathur E.J."/>
        </authorList>
    </citation>
    <scope>NUCLEOTIDE SEQUENCE [LARGE SCALE GENOMIC DNA]</scope>
    <source>
        <strain evidence="2 3">HTCC1062</strain>
    </source>
</reference>
<dbReference type="EMBL" id="CP000084">
    <property type="protein sequence ID" value="AAZ20897.1"/>
    <property type="molecule type" value="Genomic_DNA"/>
</dbReference>
<dbReference type="NCBIfam" id="TIGR02532">
    <property type="entry name" value="IV_pilin_GFxxxE"/>
    <property type="match status" value="1"/>
</dbReference>
<evidence type="ECO:0000313" key="2">
    <source>
        <dbReference type="EMBL" id="AAZ20897.1"/>
    </source>
</evidence>
<evidence type="ECO:0000256" key="1">
    <source>
        <dbReference type="SAM" id="Phobius"/>
    </source>
</evidence>
<keyword evidence="1" id="KW-0472">Membrane</keyword>
<dbReference type="HOGENOM" id="CLU_1159451_0_0_5"/>
<evidence type="ECO:0000313" key="3">
    <source>
        <dbReference type="Proteomes" id="UP000002528"/>
    </source>
</evidence>
<proteinExistence type="predicted"/>